<evidence type="ECO:0000256" key="1">
    <source>
        <dbReference type="SAM" id="MobiDB-lite"/>
    </source>
</evidence>
<dbReference type="GeneID" id="92037453"/>
<name>A0ABR1X9W4_9PEZI</name>
<accession>A0ABR1X9W4</accession>
<feature type="compositionally biased region" description="Acidic residues" evidence="1">
    <location>
        <begin position="33"/>
        <end position="55"/>
    </location>
</feature>
<feature type="region of interest" description="Disordered" evidence="1">
    <location>
        <begin position="1"/>
        <end position="101"/>
    </location>
</feature>
<keyword evidence="3" id="KW-1185">Reference proteome</keyword>
<proteinExistence type="predicted"/>
<gene>
    <name evidence="2" type="ORF">PG997_000078</name>
</gene>
<dbReference type="RefSeq" id="XP_066674166.1">
    <property type="nucleotide sequence ID" value="XM_066804393.1"/>
</dbReference>
<dbReference type="Proteomes" id="UP001433268">
    <property type="component" value="Unassembled WGS sequence"/>
</dbReference>
<dbReference type="EMBL" id="JAQQWN010000002">
    <property type="protein sequence ID" value="KAK8093393.1"/>
    <property type="molecule type" value="Genomic_DNA"/>
</dbReference>
<evidence type="ECO:0000313" key="3">
    <source>
        <dbReference type="Proteomes" id="UP001433268"/>
    </source>
</evidence>
<organism evidence="2 3">
    <name type="scientific">Apiospora hydei</name>
    <dbReference type="NCBI Taxonomy" id="1337664"/>
    <lineage>
        <taxon>Eukaryota</taxon>
        <taxon>Fungi</taxon>
        <taxon>Dikarya</taxon>
        <taxon>Ascomycota</taxon>
        <taxon>Pezizomycotina</taxon>
        <taxon>Sordariomycetes</taxon>
        <taxon>Xylariomycetidae</taxon>
        <taxon>Amphisphaeriales</taxon>
        <taxon>Apiosporaceae</taxon>
        <taxon>Apiospora</taxon>
    </lineage>
</organism>
<comment type="caution">
    <text evidence="2">The sequence shown here is derived from an EMBL/GenBank/DDBJ whole genome shotgun (WGS) entry which is preliminary data.</text>
</comment>
<evidence type="ECO:0000313" key="2">
    <source>
        <dbReference type="EMBL" id="KAK8093393.1"/>
    </source>
</evidence>
<protein>
    <submittedName>
        <fullName evidence="2">Uncharacterized protein</fullName>
    </submittedName>
</protein>
<reference evidence="2 3" key="1">
    <citation type="submission" date="2023-01" db="EMBL/GenBank/DDBJ databases">
        <title>Analysis of 21 Apiospora genomes using comparative genomics revels a genus with tremendous synthesis potential of carbohydrate active enzymes and secondary metabolites.</title>
        <authorList>
            <person name="Sorensen T."/>
        </authorList>
    </citation>
    <scope>NUCLEOTIDE SEQUENCE [LARGE SCALE GENOMIC DNA]</scope>
    <source>
        <strain evidence="2 3">CBS 114990</strain>
    </source>
</reference>
<sequence>MRRSGPEFARIARLQGKAPRDRRRVRNPLILDFESDYEQPDDDESDDDESDECSDSEGHTGHSIGGSDDGRSANGVAAREPGPPEGGSRSDALHSSQAGMPAQIKADHGQLPADLHEFLQWVFGPQGIRSLRLFLYGDFSFNGRFKDECKMMCRNETLESQQTAAGQGVGPRLHYREVTKDDRDILNLLEKQEEFVTACPVDRTFGS</sequence>